<evidence type="ECO:0000313" key="2">
    <source>
        <dbReference type="Proteomes" id="UP000008237"/>
    </source>
</evidence>
<dbReference type="Pfam" id="PF18699">
    <property type="entry name" value="MRPL52"/>
    <property type="match status" value="1"/>
</dbReference>
<gene>
    <name evidence="1" type="ORF">EAI_05066</name>
</gene>
<dbReference type="GO" id="GO:0005762">
    <property type="term" value="C:mitochondrial large ribosomal subunit"/>
    <property type="evidence" value="ECO:0007669"/>
    <property type="project" value="InterPro"/>
</dbReference>
<proteinExistence type="predicted"/>
<dbReference type="EMBL" id="GL452801">
    <property type="protein sequence ID" value="EFN76699.1"/>
    <property type="molecule type" value="Genomic_DNA"/>
</dbReference>
<keyword evidence="2" id="KW-1185">Reference proteome</keyword>
<dbReference type="AlphaFoldDB" id="E2C5R5"/>
<dbReference type="OMA" id="QEYATRI"/>
<protein>
    <submittedName>
        <fullName evidence="1">Uncharacterized protein</fullName>
    </submittedName>
</protein>
<dbReference type="InterPro" id="IPR034596">
    <property type="entry name" value="Ribosomal_mL52"/>
</dbReference>
<dbReference type="InParanoid" id="E2C5R5"/>
<accession>E2C5R5</accession>
<sequence length="61" mass="7247">MEKQQEYATRIIQLVGEIDSAVERHAKMQEEEKQRRQQILDNKLKPKGDLLLKKQVDKKKS</sequence>
<dbReference type="GO" id="GO:0003735">
    <property type="term" value="F:structural constituent of ribosome"/>
    <property type="evidence" value="ECO:0007669"/>
    <property type="project" value="InterPro"/>
</dbReference>
<name>E2C5R5_HARSA</name>
<evidence type="ECO:0000313" key="1">
    <source>
        <dbReference type="EMBL" id="EFN76699.1"/>
    </source>
</evidence>
<reference evidence="1 2" key="1">
    <citation type="journal article" date="2010" name="Science">
        <title>Genomic comparison of the ants Camponotus floridanus and Harpegnathos saltator.</title>
        <authorList>
            <person name="Bonasio R."/>
            <person name="Zhang G."/>
            <person name="Ye C."/>
            <person name="Mutti N.S."/>
            <person name="Fang X."/>
            <person name="Qin N."/>
            <person name="Donahue G."/>
            <person name="Yang P."/>
            <person name="Li Q."/>
            <person name="Li C."/>
            <person name="Zhang P."/>
            <person name="Huang Z."/>
            <person name="Berger S.L."/>
            <person name="Reinberg D."/>
            <person name="Wang J."/>
            <person name="Liebig J."/>
        </authorList>
    </citation>
    <scope>NUCLEOTIDE SEQUENCE [LARGE SCALE GENOMIC DNA]</scope>
    <source>
        <strain evidence="1 2">R22 G/1</strain>
    </source>
</reference>
<dbReference type="GO" id="GO:0032543">
    <property type="term" value="P:mitochondrial translation"/>
    <property type="evidence" value="ECO:0007669"/>
    <property type="project" value="InterPro"/>
</dbReference>
<dbReference type="Proteomes" id="UP000008237">
    <property type="component" value="Unassembled WGS sequence"/>
</dbReference>
<organism evidence="2">
    <name type="scientific">Harpegnathos saltator</name>
    <name type="common">Jerdon's jumping ant</name>
    <dbReference type="NCBI Taxonomy" id="610380"/>
    <lineage>
        <taxon>Eukaryota</taxon>
        <taxon>Metazoa</taxon>
        <taxon>Ecdysozoa</taxon>
        <taxon>Arthropoda</taxon>
        <taxon>Hexapoda</taxon>
        <taxon>Insecta</taxon>
        <taxon>Pterygota</taxon>
        <taxon>Neoptera</taxon>
        <taxon>Endopterygota</taxon>
        <taxon>Hymenoptera</taxon>
        <taxon>Apocrita</taxon>
        <taxon>Aculeata</taxon>
        <taxon>Formicoidea</taxon>
        <taxon>Formicidae</taxon>
        <taxon>Ponerinae</taxon>
        <taxon>Ponerini</taxon>
        <taxon>Harpegnathos</taxon>
    </lineage>
</organism>
<dbReference type="STRING" id="610380.E2C5R5"/>